<feature type="region of interest" description="Disordered" evidence="1">
    <location>
        <begin position="1"/>
        <end position="136"/>
    </location>
</feature>
<protein>
    <submittedName>
        <fullName evidence="2">BTB domain-containingtranscription factor</fullName>
    </submittedName>
</protein>
<feature type="compositionally biased region" description="Low complexity" evidence="1">
    <location>
        <begin position="125"/>
        <end position="136"/>
    </location>
</feature>
<evidence type="ECO:0000313" key="2">
    <source>
        <dbReference type="EMBL" id="KAJ9160536.1"/>
    </source>
</evidence>
<feature type="region of interest" description="Disordered" evidence="1">
    <location>
        <begin position="341"/>
        <end position="405"/>
    </location>
</feature>
<gene>
    <name evidence="2" type="ORF">NKR19_g3158</name>
</gene>
<organism evidence="2 3">
    <name type="scientific">Coniochaeta hoffmannii</name>
    <dbReference type="NCBI Taxonomy" id="91930"/>
    <lineage>
        <taxon>Eukaryota</taxon>
        <taxon>Fungi</taxon>
        <taxon>Dikarya</taxon>
        <taxon>Ascomycota</taxon>
        <taxon>Pezizomycotina</taxon>
        <taxon>Sordariomycetes</taxon>
        <taxon>Sordariomycetidae</taxon>
        <taxon>Coniochaetales</taxon>
        <taxon>Coniochaetaceae</taxon>
        <taxon>Coniochaeta</taxon>
    </lineage>
</organism>
<feature type="compositionally biased region" description="Basic and acidic residues" evidence="1">
    <location>
        <begin position="110"/>
        <end position="123"/>
    </location>
</feature>
<reference evidence="2" key="1">
    <citation type="submission" date="2022-07" db="EMBL/GenBank/DDBJ databases">
        <title>Fungi with potential for degradation of polypropylene.</title>
        <authorList>
            <person name="Gostincar C."/>
        </authorList>
    </citation>
    <scope>NUCLEOTIDE SEQUENCE</scope>
    <source>
        <strain evidence="2">EXF-13287</strain>
    </source>
</reference>
<accession>A0AA38W1P9</accession>
<feature type="compositionally biased region" description="Basic and acidic residues" evidence="1">
    <location>
        <begin position="23"/>
        <end position="72"/>
    </location>
</feature>
<feature type="region of interest" description="Disordered" evidence="1">
    <location>
        <begin position="225"/>
        <end position="246"/>
    </location>
</feature>
<name>A0AA38W1P9_9PEZI</name>
<sequence>MPTTRSKAHSANGDDAAAGSKHQLADKQEEKATKKQKTLEETVENGKDKQSKKNGEDDTKPAETEKEEEPKSSPKKKDHHPKTKTTPKKSKSHLKEEQQRDEAADEEKEQEGGAEEKPKKEDQPTTSKNTKSSTSSSILEKGIIYFFLRGRVNTDSPSSVSEIARTYFVLRPTTSFSSNKPANHARLLAVPKKTFPKTGRERWISFVEKSGVSFPDLKDKFLKGDEHETKTRGTQHTPPAKPEGEGVYAITTTGRESHLCYILTRPDDLGEVQKKLGLKDKGSFIITTRNPEFPPPGGVGRLPEGPEFPEEIKKDFHTLRWTPTKPNHLDVEGAQILLVGESSGIEKATAPPPGDGGEENPREELEELAEEDEKRMQALSQDDSEAIFKDLQASAGDYPDMQNDF</sequence>
<dbReference type="AlphaFoldDB" id="A0AA38W1P9"/>
<proteinExistence type="predicted"/>
<evidence type="ECO:0000313" key="3">
    <source>
        <dbReference type="Proteomes" id="UP001174691"/>
    </source>
</evidence>
<dbReference type="EMBL" id="JANBVN010000034">
    <property type="protein sequence ID" value="KAJ9160536.1"/>
    <property type="molecule type" value="Genomic_DNA"/>
</dbReference>
<dbReference type="PANTHER" id="PTHR34776:SF1">
    <property type="entry name" value="F17F16.3 PROTEIN"/>
    <property type="match status" value="1"/>
</dbReference>
<comment type="caution">
    <text evidence="2">The sequence shown here is derived from an EMBL/GenBank/DDBJ whole genome shotgun (WGS) entry which is preliminary data.</text>
</comment>
<keyword evidence="3" id="KW-1185">Reference proteome</keyword>
<evidence type="ECO:0000256" key="1">
    <source>
        <dbReference type="SAM" id="MobiDB-lite"/>
    </source>
</evidence>
<feature type="compositionally biased region" description="Basic and acidic residues" evidence="1">
    <location>
        <begin position="93"/>
        <end position="102"/>
    </location>
</feature>
<feature type="compositionally biased region" description="Basic residues" evidence="1">
    <location>
        <begin position="73"/>
        <end position="92"/>
    </location>
</feature>
<dbReference type="PANTHER" id="PTHR34776">
    <property type="entry name" value="F17F16.3 PROTEIN"/>
    <property type="match status" value="1"/>
</dbReference>
<dbReference type="Proteomes" id="UP001174691">
    <property type="component" value="Unassembled WGS sequence"/>
</dbReference>